<organism evidence="1">
    <name type="scientific">bioreactor metagenome</name>
    <dbReference type="NCBI Taxonomy" id="1076179"/>
    <lineage>
        <taxon>unclassified sequences</taxon>
        <taxon>metagenomes</taxon>
        <taxon>ecological metagenomes</taxon>
    </lineage>
</organism>
<reference evidence="1" key="1">
    <citation type="submission" date="2019-08" db="EMBL/GenBank/DDBJ databases">
        <authorList>
            <person name="Kucharzyk K."/>
            <person name="Murdoch R.W."/>
            <person name="Higgins S."/>
            <person name="Loffler F."/>
        </authorList>
    </citation>
    <scope>NUCLEOTIDE SEQUENCE</scope>
</reference>
<name>A0A644WSA5_9ZZZZ</name>
<comment type="caution">
    <text evidence="1">The sequence shown here is derived from an EMBL/GenBank/DDBJ whole genome shotgun (WGS) entry which is preliminary data.</text>
</comment>
<protein>
    <submittedName>
        <fullName evidence="1">Uncharacterized protein</fullName>
    </submittedName>
</protein>
<sequence>MQNSANMWIGGAIKAMRNSIRQRESPDSRFPRIRNAKNAGVLPSKRNILAMAVELQLSEAEALDLLNAAGYTFRNDKKSDVIVRFFLKERLFDRFAIDSALDYFGEEPLFSVL</sequence>
<dbReference type="AlphaFoldDB" id="A0A644WSA5"/>
<dbReference type="EMBL" id="VSSQ01001220">
    <property type="protein sequence ID" value="MPM06348.1"/>
    <property type="molecule type" value="Genomic_DNA"/>
</dbReference>
<proteinExistence type="predicted"/>
<gene>
    <name evidence="1" type="ORF">SDC9_52647</name>
</gene>
<evidence type="ECO:0000313" key="1">
    <source>
        <dbReference type="EMBL" id="MPM06348.1"/>
    </source>
</evidence>
<accession>A0A644WSA5</accession>